<proteinExistence type="predicted"/>
<reference evidence="1 2" key="1">
    <citation type="submission" date="2013-11" db="EMBL/GenBank/DDBJ databases">
        <title>The Genome Sequence of Phytophthora parasitica P1569.</title>
        <authorList>
            <consortium name="The Broad Institute Genomics Platform"/>
            <person name="Russ C."/>
            <person name="Tyler B."/>
            <person name="Panabieres F."/>
            <person name="Shan W."/>
            <person name="Tripathy S."/>
            <person name="Grunwald N."/>
            <person name="Machado M."/>
            <person name="Johnson C.S."/>
            <person name="Arredondo F."/>
            <person name="Hong C."/>
            <person name="Coffey M."/>
            <person name="Young S.K."/>
            <person name="Zeng Q."/>
            <person name="Gargeya S."/>
            <person name="Fitzgerald M."/>
            <person name="Abouelleil A."/>
            <person name="Alvarado L."/>
            <person name="Chapman S.B."/>
            <person name="Gainer-Dewar J."/>
            <person name="Goldberg J."/>
            <person name="Griggs A."/>
            <person name="Gujja S."/>
            <person name="Hansen M."/>
            <person name="Howarth C."/>
            <person name="Imamovic A."/>
            <person name="Ireland A."/>
            <person name="Larimer J."/>
            <person name="McCowan C."/>
            <person name="Murphy C."/>
            <person name="Pearson M."/>
            <person name="Poon T.W."/>
            <person name="Priest M."/>
            <person name="Roberts A."/>
            <person name="Saif S."/>
            <person name="Shea T."/>
            <person name="Sykes S."/>
            <person name="Wortman J."/>
            <person name="Nusbaum C."/>
            <person name="Birren B."/>
        </authorList>
    </citation>
    <scope>NUCLEOTIDE SEQUENCE [LARGE SCALE GENOMIC DNA]</scope>
    <source>
        <strain evidence="1 2">P1569</strain>
    </source>
</reference>
<accession>V9F628</accession>
<protein>
    <submittedName>
        <fullName evidence="1">Uncharacterized protein</fullName>
    </submittedName>
</protein>
<dbReference type="HOGENOM" id="CLU_2282987_0_0_1"/>
<gene>
    <name evidence="1" type="ORF">F443_08753</name>
</gene>
<comment type="caution">
    <text evidence="1">The sequence shown here is derived from an EMBL/GenBank/DDBJ whole genome shotgun (WGS) entry which is preliminary data.</text>
</comment>
<organism evidence="1 2">
    <name type="scientific">Phytophthora nicotianae P1569</name>
    <dbReference type="NCBI Taxonomy" id="1317065"/>
    <lineage>
        <taxon>Eukaryota</taxon>
        <taxon>Sar</taxon>
        <taxon>Stramenopiles</taxon>
        <taxon>Oomycota</taxon>
        <taxon>Peronosporomycetes</taxon>
        <taxon>Peronosporales</taxon>
        <taxon>Peronosporaceae</taxon>
        <taxon>Phytophthora</taxon>
    </lineage>
</organism>
<keyword evidence="2" id="KW-1185">Reference proteome</keyword>
<dbReference type="Proteomes" id="UP000018721">
    <property type="component" value="Unassembled WGS sequence"/>
</dbReference>
<evidence type="ECO:0000313" key="2">
    <source>
        <dbReference type="Proteomes" id="UP000018721"/>
    </source>
</evidence>
<name>V9F628_PHYNI</name>
<sequence>MCSSSGITFLDVSRDDVKTTEDRVHALFVQAATIASSRHQKEMQSRLECQQGNDLLTEWLAVSCSYNGETSMAFTGLLLLLLQQCARHFSSVVKKLAKYRST</sequence>
<dbReference type="EMBL" id="ANIZ01001484">
    <property type="protein sequence ID" value="ETI46949.1"/>
    <property type="molecule type" value="Genomic_DNA"/>
</dbReference>
<evidence type="ECO:0000313" key="1">
    <source>
        <dbReference type="EMBL" id="ETI46949.1"/>
    </source>
</evidence>
<dbReference type="AlphaFoldDB" id="V9F628"/>